<keyword evidence="1" id="KW-0805">Transcription regulation</keyword>
<dbReference type="Proteomes" id="UP000198802">
    <property type="component" value="Unassembled WGS sequence"/>
</dbReference>
<dbReference type="GO" id="GO:0016301">
    <property type="term" value="F:kinase activity"/>
    <property type="evidence" value="ECO:0007669"/>
    <property type="project" value="UniProtKB-KW"/>
</dbReference>
<dbReference type="InterPro" id="IPR036388">
    <property type="entry name" value="WH-like_DNA-bd_sf"/>
</dbReference>
<dbReference type="GO" id="GO:0005829">
    <property type="term" value="C:cytosol"/>
    <property type="evidence" value="ECO:0007669"/>
    <property type="project" value="TreeGrafter"/>
</dbReference>
<accession>A0A0S4QQ78</accession>
<dbReference type="AlphaFoldDB" id="A0A0S4QQ78"/>
<dbReference type="SUPFAM" id="SSF46785">
    <property type="entry name" value="Winged helix' DNA-binding domain"/>
    <property type="match status" value="1"/>
</dbReference>
<dbReference type="EMBL" id="FAOZ01000012">
    <property type="protein sequence ID" value="CUU57401.1"/>
    <property type="molecule type" value="Genomic_DNA"/>
</dbReference>
<dbReference type="Gene3D" id="1.10.10.10">
    <property type="entry name" value="Winged helix-like DNA-binding domain superfamily/Winged helix DNA-binding domain"/>
    <property type="match status" value="1"/>
</dbReference>
<dbReference type="InterPro" id="IPR012318">
    <property type="entry name" value="HTH_CRP"/>
</dbReference>
<gene>
    <name evidence="7" type="ORF">Ga0074812_11261</name>
</gene>
<evidence type="ECO:0000313" key="7">
    <source>
        <dbReference type="EMBL" id="CUU57401.1"/>
    </source>
</evidence>
<dbReference type="InterPro" id="IPR050397">
    <property type="entry name" value="Env_Response_Regulators"/>
</dbReference>
<feature type="compositionally biased region" description="Low complexity" evidence="4">
    <location>
        <begin position="33"/>
        <end position="47"/>
    </location>
</feature>
<dbReference type="PANTHER" id="PTHR24567:SF74">
    <property type="entry name" value="HTH-TYPE TRANSCRIPTIONAL REGULATOR ARCR"/>
    <property type="match status" value="1"/>
</dbReference>
<feature type="domain" description="Cyclic nucleotide-binding" evidence="5">
    <location>
        <begin position="75"/>
        <end position="178"/>
    </location>
</feature>
<dbReference type="GO" id="GO:0003700">
    <property type="term" value="F:DNA-binding transcription factor activity"/>
    <property type="evidence" value="ECO:0007669"/>
    <property type="project" value="TreeGrafter"/>
</dbReference>
<dbReference type="GO" id="GO:0003677">
    <property type="term" value="F:DNA binding"/>
    <property type="evidence" value="ECO:0007669"/>
    <property type="project" value="UniProtKB-KW"/>
</dbReference>
<keyword evidence="7" id="KW-0808">Transferase</keyword>
<proteinExistence type="predicted"/>
<keyword evidence="3" id="KW-0804">Transcription</keyword>
<dbReference type="InterPro" id="IPR018490">
    <property type="entry name" value="cNMP-bd_dom_sf"/>
</dbReference>
<dbReference type="InterPro" id="IPR036390">
    <property type="entry name" value="WH_DNA-bd_sf"/>
</dbReference>
<dbReference type="Pfam" id="PF13545">
    <property type="entry name" value="HTH_Crp_2"/>
    <property type="match status" value="1"/>
</dbReference>
<dbReference type="PROSITE" id="PS50042">
    <property type="entry name" value="CNMP_BINDING_3"/>
    <property type="match status" value="1"/>
</dbReference>
<evidence type="ECO:0000256" key="4">
    <source>
        <dbReference type="SAM" id="MobiDB-lite"/>
    </source>
</evidence>
<evidence type="ECO:0000259" key="5">
    <source>
        <dbReference type="PROSITE" id="PS50042"/>
    </source>
</evidence>
<dbReference type="Gene3D" id="2.60.120.10">
    <property type="entry name" value="Jelly Rolls"/>
    <property type="match status" value="1"/>
</dbReference>
<dbReference type="RefSeq" id="WP_226930936.1">
    <property type="nucleotide sequence ID" value="NZ_FAOZ01000012.1"/>
</dbReference>
<dbReference type="CDD" id="cd00038">
    <property type="entry name" value="CAP_ED"/>
    <property type="match status" value="1"/>
</dbReference>
<dbReference type="SMART" id="SM00100">
    <property type="entry name" value="cNMP"/>
    <property type="match status" value="1"/>
</dbReference>
<keyword evidence="8" id="KW-1185">Reference proteome</keyword>
<sequence>MTDPDPVDIHQLLADSSLGDPISRQIQDHAPDTLSTTLRTHTPTQPRENTDVDRVKLPGKFSSSETSSPFPPGSLPARLNPVLRQQLLSLGGIRHYPHGEILMREAEPYDEVILILDGFVKITAIGEENRLAFLVIRSRGDVLGEISAMEQDTHTGTATAAGPVVGRAMSAVAFRSFVEQNPPAAFAVAEMVAKKLRDSIRHRVEHVDGPVRGRLARVLIELATLWGRPAARGVQLAVGLSQPELAALVAADERSVNRALAELRSMGVVDVGYRRVALLDLAGLERIAFGHPNDKDSLSPDRT</sequence>
<feature type="region of interest" description="Disordered" evidence="4">
    <location>
        <begin position="15"/>
        <end position="76"/>
    </location>
</feature>
<keyword evidence="2" id="KW-0238">DNA-binding</keyword>
<feature type="compositionally biased region" description="Low complexity" evidence="4">
    <location>
        <begin position="58"/>
        <end position="68"/>
    </location>
</feature>
<keyword evidence="7" id="KW-0418">Kinase</keyword>
<evidence type="ECO:0000256" key="1">
    <source>
        <dbReference type="ARBA" id="ARBA00023015"/>
    </source>
</evidence>
<evidence type="ECO:0000256" key="3">
    <source>
        <dbReference type="ARBA" id="ARBA00023163"/>
    </source>
</evidence>
<evidence type="ECO:0000313" key="8">
    <source>
        <dbReference type="Proteomes" id="UP000198802"/>
    </source>
</evidence>
<reference evidence="8" key="1">
    <citation type="submission" date="2015-11" db="EMBL/GenBank/DDBJ databases">
        <authorList>
            <person name="Varghese N."/>
        </authorList>
    </citation>
    <scope>NUCLEOTIDE SEQUENCE [LARGE SCALE GENOMIC DNA]</scope>
    <source>
        <strain evidence="8">DSM 45899</strain>
    </source>
</reference>
<dbReference type="InterPro" id="IPR014710">
    <property type="entry name" value="RmlC-like_jellyroll"/>
</dbReference>
<protein>
    <submittedName>
        <fullName evidence="7">cAMP-binding domain of CRP or a regulatory subunit of cAMP-dependent protein kinases</fullName>
    </submittedName>
</protein>
<dbReference type="PROSITE" id="PS51063">
    <property type="entry name" value="HTH_CRP_2"/>
    <property type="match status" value="1"/>
</dbReference>
<dbReference type="PANTHER" id="PTHR24567">
    <property type="entry name" value="CRP FAMILY TRANSCRIPTIONAL REGULATORY PROTEIN"/>
    <property type="match status" value="1"/>
</dbReference>
<dbReference type="Pfam" id="PF00027">
    <property type="entry name" value="cNMP_binding"/>
    <property type="match status" value="1"/>
</dbReference>
<evidence type="ECO:0000256" key="2">
    <source>
        <dbReference type="ARBA" id="ARBA00023125"/>
    </source>
</evidence>
<dbReference type="InterPro" id="IPR000595">
    <property type="entry name" value="cNMP-bd_dom"/>
</dbReference>
<feature type="domain" description="HTH crp-type" evidence="6">
    <location>
        <begin position="209"/>
        <end position="282"/>
    </location>
</feature>
<evidence type="ECO:0000259" key="6">
    <source>
        <dbReference type="PROSITE" id="PS51063"/>
    </source>
</evidence>
<dbReference type="SUPFAM" id="SSF51206">
    <property type="entry name" value="cAMP-binding domain-like"/>
    <property type="match status" value="1"/>
</dbReference>
<name>A0A0S4QQ78_9ACTN</name>
<organism evidence="7 8">
    <name type="scientific">Parafrankia irregularis</name>
    <dbReference type="NCBI Taxonomy" id="795642"/>
    <lineage>
        <taxon>Bacteria</taxon>
        <taxon>Bacillati</taxon>
        <taxon>Actinomycetota</taxon>
        <taxon>Actinomycetes</taxon>
        <taxon>Frankiales</taxon>
        <taxon>Frankiaceae</taxon>
        <taxon>Parafrankia</taxon>
    </lineage>
</organism>